<evidence type="ECO:0000256" key="1">
    <source>
        <dbReference type="SAM" id="MobiDB-lite"/>
    </source>
</evidence>
<protein>
    <recommendedName>
        <fullName evidence="2">RNA polymerase sigma-70 region 4 domain-containing protein</fullName>
    </recommendedName>
</protein>
<dbReference type="InterPro" id="IPR007630">
    <property type="entry name" value="RNA_pol_sigma70_r4"/>
</dbReference>
<dbReference type="RefSeq" id="WP_203924106.1">
    <property type="nucleotide sequence ID" value="NZ_BONZ01000103.1"/>
</dbReference>
<dbReference type="SUPFAM" id="SSF88659">
    <property type="entry name" value="Sigma3 and sigma4 domains of RNA polymerase sigma factors"/>
    <property type="match status" value="1"/>
</dbReference>
<keyword evidence="4" id="KW-1185">Reference proteome</keyword>
<feature type="compositionally biased region" description="Low complexity" evidence="1">
    <location>
        <begin position="731"/>
        <end position="746"/>
    </location>
</feature>
<accession>A0A8J3R2P0</accession>
<dbReference type="CDD" id="cd06171">
    <property type="entry name" value="Sigma70_r4"/>
    <property type="match status" value="1"/>
</dbReference>
<dbReference type="Proteomes" id="UP000642748">
    <property type="component" value="Unassembled WGS sequence"/>
</dbReference>
<name>A0A8J3R2P0_9ACTN</name>
<dbReference type="Gene3D" id="1.10.10.10">
    <property type="entry name" value="Winged helix-like DNA-binding domain superfamily/Winged helix DNA-binding domain"/>
    <property type="match status" value="1"/>
</dbReference>
<evidence type="ECO:0000313" key="3">
    <source>
        <dbReference type="EMBL" id="GIH20684.1"/>
    </source>
</evidence>
<organism evidence="3 4">
    <name type="scientific">Rugosimonospora africana</name>
    <dbReference type="NCBI Taxonomy" id="556532"/>
    <lineage>
        <taxon>Bacteria</taxon>
        <taxon>Bacillati</taxon>
        <taxon>Actinomycetota</taxon>
        <taxon>Actinomycetes</taxon>
        <taxon>Micromonosporales</taxon>
        <taxon>Micromonosporaceae</taxon>
        <taxon>Rugosimonospora</taxon>
    </lineage>
</organism>
<proteinExistence type="predicted"/>
<dbReference type="GO" id="GO:0006352">
    <property type="term" value="P:DNA-templated transcription initiation"/>
    <property type="evidence" value="ECO:0007669"/>
    <property type="project" value="InterPro"/>
</dbReference>
<feature type="region of interest" description="Disordered" evidence="1">
    <location>
        <begin position="722"/>
        <end position="754"/>
    </location>
</feature>
<reference evidence="3" key="1">
    <citation type="submission" date="2021-01" db="EMBL/GenBank/DDBJ databases">
        <title>Whole genome shotgun sequence of Rugosimonospora africana NBRC 104875.</title>
        <authorList>
            <person name="Komaki H."/>
            <person name="Tamura T."/>
        </authorList>
    </citation>
    <scope>NUCLEOTIDE SEQUENCE</scope>
    <source>
        <strain evidence="3">NBRC 104875</strain>
    </source>
</reference>
<evidence type="ECO:0000259" key="2">
    <source>
        <dbReference type="Pfam" id="PF04545"/>
    </source>
</evidence>
<dbReference type="GO" id="GO:0003700">
    <property type="term" value="F:DNA-binding transcription factor activity"/>
    <property type="evidence" value="ECO:0007669"/>
    <property type="project" value="InterPro"/>
</dbReference>
<feature type="domain" description="RNA polymerase sigma-70 region 4" evidence="2">
    <location>
        <begin position="246"/>
        <end position="289"/>
    </location>
</feature>
<evidence type="ECO:0000313" key="4">
    <source>
        <dbReference type="Proteomes" id="UP000642748"/>
    </source>
</evidence>
<dbReference type="EMBL" id="BONZ01000103">
    <property type="protein sequence ID" value="GIH20684.1"/>
    <property type="molecule type" value="Genomic_DNA"/>
</dbReference>
<gene>
    <name evidence="3" type="ORF">Raf01_88560</name>
</gene>
<dbReference type="PRINTS" id="PR00046">
    <property type="entry name" value="SIGMA70FCT"/>
</dbReference>
<dbReference type="InterPro" id="IPR000943">
    <property type="entry name" value="RNA_pol_sigma70"/>
</dbReference>
<comment type="caution">
    <text evidence="3">The sequence shown here is derived from an EMBL/GenBank/DDBJ whole genome shotgun (WGS) entry which is preliminary data.</text>
</comment>
<dbReference type="InterPro" id="IPR036388">
    <property type="entry name" value="WH-like_DNA-bd_sf"/>
</dbReference>
<dbReference type="Pfam" id="PF04545">
    <property type="entry name" value="Sigma70_r4"/>
    <property type="match status" value="1"/>
</dbReference>
<dbReference type="InterPro" id="IPR013324">
    <property type="entry name" value="RNA_pol_sigma_r3/r4-like"/>
</dbReference>
<dbReference type="AlphaFoldDB" id="A0A8J3R2P0"/>
<sequence>MTEQPDDLPPDAYHDTAWPQILPWLAHHAPDTTPELAVAAPSPDWWLTESPAVTTMAVDHDDLCRRLARLFITRHPDTTFDDAFPTLPVRLPLAALRAGARARTAFQRLQLHTLGDVVKLRVHDLYAVRGTGQGTIEDITTTLVSAAITRPAALGATAYDNDPDTTTPSPAETLPPAQAQLLEDLEQLAAWRHIRRNAEQPLFNLAVEDGAPEQIQDLVTRINSLTAADIAPQPTPPDPILELTALLSRLDERQSLVLRERMIATDPRRLAELGARLDISRERVRQIESGIKEQLTGALHFGTATGNLLASLHVEIQPIARLDRLIDLHPELARDVPGFDAPLWLILDRLDDYFEVTDGWAAAPDVSSAADRTRTLLEDFADGHGLVDLTAVAAATTMPVTELRAWLQHCGHLLHGDTVLTRTRSMADHAAGLLAIAGQPLHIDDLHQRLGRDRALRSLANTLADDDRFIRTDRSTWALAEWQVEQYTSIRQLIGRELDATDGRVGINELVQSIAGRFNISPSSVYTNASSGEYEIVDGIVQRRTDPTPARKEPAATRRLFRDGELWRLRISVTRDHLRGSGFPIPAGVANLVGCRRGDVVELDSDLGTQNIRWTAAQPSSGTIKRFLDGLDSREGQTLFLEFLPDSRFNVRPADDIPENTPPLTQALRLTGSAPTDDPDTARARLAHAVGLPDDTKPRRILSAYQQRGDDDIAGLLEQVWTRPSTPAPGTPDTGPTAGTTITADPSRPDQTTS</sequence>